<keyword evidence="4" id="KW-1185">Reference proteome</keyword>
<dbReference type="Proteomes" id="UP000054018">
    <property type="component" value="Unassembled WGS sequence"/>
</dbReference>
<organism evidence="3 4">
    <name type="scientific">Pisolithus microcarpus 441</name>
    <dbReference type="NCBI Taxonomy" id="765257"/>
    <lineage>
        <taxon>Eukaryota</taxon>
        <taxon>Fungi</taxon>
        <taxon>Dikarya</taxon>
        <taxon>Basidiomycota</taxon>
        <taxon>Agaricomycotina</taxon>
        <taxon>Agaricomycetes</taxon>
        <taxon>Agaricomycetidae</taxon>
        <taxon>Boletales</taxon>
        <taxon>Sclerodermatineae</taxon>
        <taxon>Pisolithaceae</taxon>
        <taxon>Pisolithus</taxon>
    </lineage>
</organism>
<reference evidence="3 4" key="1">
    <citation type="submission" date="2014-04" db="EMBL/GenBank/DDBJ databases">
        <authorList>
            <consortium name="DOE Joint Genome Institute"/>
            <person name="Kuo A."/>
            <person name="Kohler A."/>
            <person name="Costa M.D."/>
            <person name="Nagy L.G."/>
            <person name="Floudas D."/>
            <person name="Copeland A."/>
            <person name="Barry K.W."/>
            <person name="Cichocki N."/>
            <person name="Veneault-Fourrey C."/>
            <person name="LaButti K."/>
            <person name="Lindquist E.A."/>
            <person name="Lipzen A."/>
            <person name="Lundell T."/>
            <person name="Morin E."/>
            <person name="Murat C."/>
            <person name="Sun H."/>
            <person name="Tunlid A."/>
            <person name="Henrissat B."/>
            <person name="Grigoriev I.V."/>
            <person name="Hibbett D.S."/>
            <person name="Martin F."/>
            <person name="Nordberg H.P."/>
            <person name="Cantor M.N."/>
            <person name="Hua S.X."/>
        </authorList>
    </citation>
    <scope>NUCLEOTIDE SEQUENCE [LARGE SCALE GENOMIC DNA]</scope>
    <source>
        <strain evidence="3 4">441</strain>
    </source>
</reference>
<dbReference type="EMBL" id="KN833703">
    <property type="protein sequence ID" value="KIK26207.1"/>
    <property type="molecule type" value="Genomic_DNA"/>
</dbReference>
<evidence type="ECO:0000259" key="2">
    <source>
        <dbReference type="Pfam" id="PF23572"/>
    </source>
</evidence>
<dbReference type="PANTHER" id="PTHR31901:SF9">
    <property type="entry name" value="GH3 DOMAIN-CONTAINING PROTEIN"/>
    <property type="match status" value="1"/>
</dbReference>
<dbReference type="GO" id="GO:0016881">
    <property type="term" value="F:acid-amino acid ligase activity"/>
    <property type="evidence" value="ECO:0007669"/>
    <property type="project" value="TreeGrafter"/>
</dbReference>
<dbReference type="AlphaFoldDB" id="A0A0C9ZVF9"/>
<dbReference type="InterPro" id="IPR055377">
    <property type="entry name" value="GH3_M"/>
</dbReference>
<protein>
    <submittedName>
        <fullName evidence="3">Uncharacterized protein</fullName>
    </submittedName>
</protein>
<proteinExistence type="predicted"/>
<reference evidence="4" key="2">
    <citation type="submission" date="2015-01" db="EMBL/GenBank/DDBJ databases">
        <title>Evolutionary Origins and Diversification of the Mycorrhizal Mutualists.</title>
        <authorList>
            <consortium name="DOE Joint Genome Institute"/>
            <consortium name="Mycorrhizal Genomics Consortium"/>
            <person name="Kohler A."/>
            <person name="Kuo A."/>
            <person name="Nagy L.G."/>
            <person name="Floudas D."/>
            <person name="Copeland A."/>
            <person name="Barry K.W."/>
            <person name="Cichocki N."/>
            <person name="Veneault-Fourrey C."/>
            <person name="LaButti K."/>
            <person name="Lindquist E.A."/>
            <person name="Lipzen A."/>
            <person name="Lundell T."/>
            <person name="Morin E."/>
            <person name="Murat C."/>
            <person name="Riley R."/>
            <person name="Ohm R."/>
            <person name="Sun H."/>
            <person name="Tunlid A."/>
            <person name="Henrissat B."/>
            <person name="Grigoriev I.V."/>
            <person name="Hibbett D.S."/>
            <person name="Martin F."/>
        </authorList>
    </citation>
    <scope>NUCLEOTIDE SEQUENCE [LARGE SCALE GENOMIC DNA]</scope>
    <source>
        <strain evidence="4">441</strain>
    </source>
</reference>
<dbReference type="OrthoDB" id="10004661at2759"/>
<accession>A0A0C9ZVF9</accession>
<evidence type="ECO:0000313" key="3">
    <source>
        <dbReference type="EMBL" id="KIK26207.1"/>
    </source>
</evidence>
<feature type="domain" description="GH3 C-terminal" evidence="2">
    <location>
        <begin position="287"/>
        <end position="397"/>
    </location>
</feature>
<dbReference type="Pfam" id="PF23572">
    <property type="entry name" value="GH3_C"/>
    <property type="match status" value="1"/>
</dbReference>
<gene>
    <name evidence="3" type="ORF">PISMIDRAFT_95309</name>
</gene>
<dbReference type="InterPro" id="IPR055378">
    <property type="entry name" value="GH3_C"/>
</dbReference>
<dbReference type="PANTHER" id="PTHR31901">
    <property type="entry name" value="GH3 DOMAIN-CONTAINING PROTEIN"/>
    <property type="match status" value="1"/>
</dbReference>
<name>A0A0C9ZVF9_9AGAM</name>
<dbReference type="HOGENOM" id="CLU_062473_0_0_1"/>
<evidence type="ECO:0000313" key="4">
    <source>
        <dbReference type="Proteomes" id="UP000054018"/>
    </source>
</evidence>
<feature type="domain" description="GH3 middle" evidence="1">
    <location>
        <begin position="198"/>
        <end position="259"/>
    </location>
</feature>
<sequence length="432" mass="48963">MSSGSIRMHNGIDVEKDTWALQYTAPRATSPIAVSFISKYRSFLLMHALFALADTKVETINTLFGTIFIDMIRYVEEEWDNLLQYIETGELPDWEGTDHVRQWLVPKFHASPERAAELRVIGRAAQEPGWLVRVWPMLKVVIGIASGVYAAVIPKMRHYVGPDVQLRSLGFTASEAYIGTVYDPENLNLYKVASDDIVEYLDVSKEEVAANLVAPVSSVTFTLVQWQVQPGGKYEVVLTNRDGMWRYRLGDVIEIEGFDPDDGSPVVRYVERRNVALRLGGAMLSEEHLAKAILAVQDKLGSLIEFTVVIDDRNITRRVGYLVETQRELGPEADDAPDKLLHELCRLNPQFKFGLDTEEMKPPTIRILKPGTFAEYRRWRIEVTNSGSGQMKVPVVMWDHGAREWIYKRIDREVGRPVLVESENPGRVTDGK</sequence>
<dbReference type="InterPro" id="IPR004993">
    <property type="entry name" value="GH3"/>
</dbReference>
<dbReference type="GO" id="GO:0005737">
    <property type="term" value="C:cytoplasm"/>
    <property type="evidence" value="ECO:0007669"/>
    <property type="project" value="TreeGrafter"/>
</dbReference>
<dbReference type="Pfam" id="PF03321">
    <property type="entry name" value="GH3"/>
    <property type="match status" value="1"/>
</dbReference>
<evidence type="ECO:0000259" key="1">
    <source>
        <dbReference type="Pfam" id="PF23571"/>
    </source>
</evidence>
<dbReference type="Pfam" id="PF23571">
    <property type="entry name" value="GH3_M"/>
    <property type="match status" value="1"/>
</dbReference>